<sequence length="460" mass="46543">MRPSSSRSDQDPGGAAGIGLFDGVLSAGPVHEAVSDAAWLRAMLDAEAALARAQARIGLIPPEAAEAITNACHASRFDPAALARDAVSSGNPVVPLVRALRAQLPPDVARFAHAGATSQDIIDSAAMLIAHRATGPLRADLASAADRAATLAAAHRDTPVAGRTLLQQALPTTFGLVAAGWMTALDAAGARLARVRHGALAAQLGGAAGTLAAIDDLATHRPGPAGPELIGVFAGELGLNEPILPWHTDRGRIAELAGVLAHAAGTAAKIARDVILMAQTEVGEVREGGGRGGSSAMPHKANPIAAISAAASAARAPGLAATLYAAMPHEHQRAAGPWHAEWLPLTDLLRATGSAAHWLRDCLGTLEIDTARMRTNLDLTGGALLAERVAGALAGTIGKDAAHDLVADVTRAGHPLAGDPRITAHLDHATVTALLDPAGYLGSAGALVDRALSAHPKGDA</sequence>
<dbReference type="Gene3D" id="1.10.40.30">
    <property type="entry name" value="Fumarase/aspartase (C-terminal domain)"/>
    <property type="match status" value="1"/>
</dbReference>
<dbReference type="InterPro" id="IPR019468">
    <property type="entry name" value="AdenyloSucc_lyase_C"/>
</dbReference>
<dbReference type="RefSeq" id="WP_306833465.1">
    <property type="nucleotide sequence ID" value="NZ_JAUSRA010000001.1"/>
</dbReference>
<accession>A0ABT9MZ27</accession>
<evidence type="ECO:0000313" key="4">
    <source>
        <dbReference type="EMBL" id="MDP9796694.1"/>
    </source>
</evidence>
<dbReference type="EMBL" id="JAUSRA010000001">
    <property type="protein sequence ID" value="MDP9796694.1"/>
    <property type="molecule type" value="Genomic_DNA"/>
</dbReference>
<dbReference type="EC" id="5.5.1.2" evidence="4"/>
<gene>
    <name evidence="4" type="ORF">J2S43_005206</name>
</gene>
<dbReference type="SMART" id="SM00998">
    <property type="entry name" value="ADSL_C"/>
    <property type="match status" value="1"/>
</dbReference>
<dbReference type="SUPFAM" id="SSF48557">
    <property type="entry name" value="L-aspartase-like"/>
    <property type="match status" value="1"/>
</dbReference>
<comment type="similarity">
    <text evidence="2">Belongs to the class-II fumarase/aspartase family.</text>
</comment>
<dbReference type="PROSITE" id="PS00163">
    <property type="entry name" value="FUMARATE_LYASES"/>
    <property type="match status" value="1"/>
</dbReference>
<dbReference type="InterPro" id="IPR008948">
    <property type="entry name" value="L-Aspartase-like"/>
</dbReference>
<dbReference type="InterPro" id="IPR022761">
    <property type="entry name" value="Fumarate_lyase_N"/>
</dbReference>
<evidence type="ECO:0000313" key="5">
    <source>
        <dbReference type="Proteomes" id="UP001240984"/>
    </source>
</evidence>
<evidence type="ECO:0000256" key="1">
    <source>
        <dbReference type="ARBA" id="ARBA00023239"/>
    </source>
</evidence>
<evidence type="ECO:0000259" key="3">
    <source>
        <dbReference type="SMART" id="SM00998"/>
    </source>
</evidence>
<keyword evidence="4" id="KW-0413">Isomerase</keyword>
<dbReference type="PANTHER" id="PTHR43172">
    <property type="entry name" value="ADENYLOSUCCINATE LYASE"/>
    <property type="match status" value="1"/>
</dbReference>
<feature type="domain" description="Adenylosuccinate lyase C-terminal" evidence="3">
    <location>
        <begin position="381"/>
        <end position="452"/>
    </location>
</feature>
<dbReference type="InterPro" id="IPR000362">
    <property type="entry name" value="Fumarate_lyase_fam"/>
</dbReference>
<dbReference type="PANTHER" id="PTHR43172:SF2">
    <property type="entry name" value="ADENYLOSUCCINATE LYASE C-TERMINAL DOMAIN-CONTAINING PROTEIN"/>
    <property type="match status" value="1"/>
</dbReference>
<comment type="caution">
    <text evidence="4">The sequence shown here is derived from an EMBL/GenBank/DDBJ whole genome shotgun (WGS) entry which is preliminary data.</text>
</comment>
<keyword evidence="5" id="KW-1185">Reference proteome</keyword>
<proteinExistence type="inferred from homology"/>
<dbReference type="InterPro" id="IPR020557">
    <property type="entry name" value="Fumarate_lyase_CS"/>
</dbReference>
<reference evidence="4 5" key="1">
    <citation type="submission" date="2023-07" db="EMBL/GenBank/DDBJ databases">
        <title>Sequencing the genomes of 1000 actinobacteria strains.</title>
        <authorList>
            <person name="Klenk H.-P."/>
        </authorList>
    </citation>
    <scope>NUCLEOTIDE SEQUENCE [LARGE SCALE GENOMIC DNA]</scope>
    <source>
        <strain evidence="4 5">DSM 44710</strain>
    </source>
</reference>
<organism evidence="4 5">
    <name type="scientific">Catenuloplanes nepalensis</name>
    <dbReference type="NCBI Taxonomy" id="587533"/>
    <lineage>
        <taxon>Bacteria</taxon>
        <taxon>Bacillati</taxon>
        <taxon>Actinomycetota</taxon>
        <taxon>Actinomycetes</taxon>
        <taxon>Micromonosporales</taxon>
        <taxon>Micromonosporaceae</taxon>
        <taxon>Catenuloplanes</taxon>
    </lineage>
</organism>
<dbReference type="Pfam" id="PF00206">
    <property type="entry name" value="Lyase_1"/>
    <property type="match status" value="1"/>
</dbReference>
<dbReference type="PRINTS" id="PR00149">
    <property type="entry name" value="FUMRATELYASE"/>
</dbReference>
<protein>
    <submittedName>
        <fullName evidence="4">3-carboxy-cis,cis-muconate cycloisomerase</fullName>
        <ecNumber evidence="4">5.5.1.2</ecNumber>
    </submittedName>
</protein>
<dbReference type="InterPro" id="IPR012789">
    <property type="entry name" value="Protocat_PcaB-like"/>
</dbReference>
<dbReference type="GO" id="GO:0047472">
    <property type="term" value="F:3-carboxy-cis,cis-muconate cycloisomerase activity"/>
    <property type="evidence" value="ECO:0007669"/>
    <property type="project" value="UniProtKB-EC"/>
</dbReference>
<dbReference type="Proteomes" id="UP001240984">
    <property type="component" value="Unassembled WGS sequence"/>
</dbReference>
<dbReference type="Gene3D" id="1.20.200.10">
    <property type="entry name" value="Fumarase/aspartase (Central domain)"/>
    <property type="match status" value="1"/>
</dbReference>
<evidence type="ECO:0000256" key="2">
    <source>
        <dbReference type="ARBA" id="ARBA00034772"/>
    </source>
</evidence>
<dbReference type="NCBIfam" id="TIGR02426">
    <property type="entry name" value="protocat_pcaB"/>
    <property type="match status" value="1"/>
</dbReference>
<keyword evidence="1" id="KW-0456">Lyase</keyword>
<name>A0ABT9MZ27_9ACTN</name>